<feature type="transmembrane region" description="Helical" evidence="1">
    <location>
        <begin position="44"/>
        <end position="63"/>
    </location>
</feature>
<keyword evidence="1" id="KW-0472">Membrane</keyword>
<dbReference type="EMBL" id="JBHSDS010000010">
    <property type="protein sequence ID" value="MFC4359965.1"/>
    <property type="molecule type" value="Genomic_DNA"/>
</dbReference>
<keyword evidence="3" id="KW-1185">Reference proteome</keyword>
<comment type="caution">
    <text evidence="2">The sequence shown here is derived from an EMBL/GenBank/DDBJ whole genome shotgun (WGS) entry which is preliminary data.</text>
</comment>
<feature type="transmembrane region" description="Helical" evidence="1">
    <location>
        <begin position="75"/>
        <end position="100"/>
    </location>
</feature>
<dbReference type="RefSeq" id="WP_267623336.1">
    <property type="nucleotide sequence ID" value="NZ_JAODIW010000008.1"/>
</dbReference>
<organism evidence="2 3">
    <name type="scientific">Halobium salinum</name>
    <dbReference type="NCBI Taxonomy" id="1364940"/>
    <lineage>
        <taxon>Archaea</taxon>
        <taxon>Methanobacteriati</taxon>
        <taxon>Methanobacteriota</taxon>
        <taxon>Stenosarchaea group</taxon>
        <taxon>Halobacteria</taxon>
        <taxon>Halobacteriales</taxon>
        <taxon>Haloferacaceae</taxon>
        <taxon>Halobium</taxon>
    </lineage>
</organism>
<keyword evidence="1" id="KW-0812">Transmembrane</keyword>
<dbReference type="Pfam" id="PF24365">
    <property type="entry name" value="DUF7521"/>
    <property type="match status" value="1"/>
</dbReference>
<accession>A0ABD5PH50</accession>
<feature type="transmembrane region" description="Helical" evidence="1">
    <location>
        <begin position="12"/>
        <end position="32"/>
    </location>
</feature>
<dbReference type="AlphaFoldDB" id="A0ABD5PH50"/>
<name>A0ABD5PH50_9EURY</name>
<keyword evidence="1" id="KW-1133">Transmembrane helix</keyword>
<protein>
    <submittedName>
        <fullName evidence="2">Uncharacterized protein</fullName>
    </submittedName>
</protein>
<evidence type="ECO:0000256" key="1">
    <source>
        <dbReference type="SAM" id="Phobius"/>
    </source>
</evidence>
<proteinExistence type="predicted"/>
<dbReference type="InterPro" id="IPR055943">
    <property type="entry name" value="DUF7521"/>
</dbReference>
<reference evidence="2 3" key="1">
    <citation type="journal article" date="2019" name="Int. J. Syst. Evol. Microbiol.">
        <title>The Global Catalogue of Microorganisms (GCM) 10K type strain sequencing project: providing services to taxonomists for standard genome sequencing and annotation.</title>
        <authorList>
            <consortium name="The Broad Institute Genomics Platform"/>
            <consortium name="The Broad Institute Genome Sequencing Center for Infectious Disease"/>
            <person name="Wu L."/>
            <person name="Ma J."/>
        </authorList>
    </citation>
    <scope>NUCLEOTIDE SEQUENCE [LARGE SCALE GENOMIC DNA]</scope>
    <source>
        <strain evidence="2 3">CGMCC 1.12553</strain>
    </source>
</reference>
<sequence length="102" mass="10655">MVHDSGAGVTTAIVVVKTGVLVFGGLITYFALKAYRRTGAPALRSLAIGFGVITFGSLVSGLLDQMLPLLFGMHSTLGLTVLLDGAFTLIGFVVITYSLYAE</sequence>
<gene>
    <name evidence="2" type="ORF">ACFO0N_18615</name>
</gene>
<dbReference type="Proteomes" id="UP001595921">
    <property type="component" value="Unassembled WGS sequence"/>
</dbReference>
<evidence type="ECO:0000313" key="2">
    <source>
        <dbReference type="EMBL" id="MFC4359965.1"/>
    </source>
</evidence>
<evidence type="ECO:0000313" key="3">
    <source>
        <dbReference type="Proteomes" id="UP001595921"/>
    </source>
</evidence>